<sequence length="449" mass="50573">MSSTHQDQDLPTLKIFVQTVSRAFYDAPVIILLDQLIKKEVIREDELASMCGIAVKELSKLAAILLSHRLIKSFTRNEHREGPLLPHARPLVRTYYWIEFKEFSDVVRWRMDTLYKSLDKKLRSEQENKGYICPNCRKTYLPVDVPLNFSPEGHFLCDVCGFELVDNEDADSVKGQEDAMARFNSQTAYIQEGLRKTAEMVFPFFDIKMWLAEHAKSREAADSNVQVQIQADGDEDRLAKQREQMAAQQRSQNSLPAWHLYSTVSGQQTALGIAYAAEREKLLAGLASTLDDSQVAEEKHTTALEDYYQKLHSGATPTLTNGETNSAESEPTYQDSAETSSKRRQEARSSSLDPDEESAQKRIRTEYESIVNNELSVGGGEGEGEGEEGLAASEQATEREGSGQVDLDERLVTVDGVAKPFGQVTEEDQELMTPDEYTAYFEIWQLINS</sequence>
<dbReference type="InterPro" id="IPR039997">
    <property type="entry name" value="TFE"/>
</dbReference>
<dbReference type="Gene3D" id="3.30.40.10">
    <property type="entry name" value="Zinc/RING finger domain, C3HC4 (zinc finger)"/>
    <property type="match status" value="1"/>
</dbReference>
<dbReference type="GO" id="GO:0006367">
    <property type="term" value="P:transcription initiation at RNA polymerase II promoter"/>
    <property type="evidence" value="ECO:0007669"/>
    <property type="project" value="InterPro"/>
</dbReference>
<keyword evidence="3" id="KW-0648">Protein biosynthesis</keyword>
<feature type="compositionally biased region" description="Polar residues" evidence="1">
    <location>
        <begin position="315"/>
        <end position="339"/>
    </location>
</feature>
<feature type="compositionally biased region" description="Basic and acidic residues" evidence="1">
    <location>
        <begin position="358"/>
        <end position="367"/>
    </location>
</feature>
<dbReference type="EMBL" id="LN483249">
    <property type="protein sequence ID" value="CDZ97858.1"/>
    <property type="molecule type" value="Genomic_DNA"/>
</dbReference>
<dbReference type="GO" id="GO:0005673">
    <property type="term" value="C:transcription factor TFIIE complex"/>
    <property type="evidence" value="ECO:0007669"/>
    <property type="project" value="TreeGrafter"/>
</dbReference>
<reference evidence="3" key="1">
    <citation type="submission" date="2014-08" db="EMBL/GenBank/DDBJ databases">
        <authorList>
            <person name="Sharma Rahul"/>
            <person name="Thines Marco"/>
        </authorList>
    </citation>
    <scope>NUCLEOTIDE SEQUENCE</scope>
</reference>
<accession>A0A0F7SJM8</accession>
<feature type="compositionally biased region" description="Basic and acidic residues" evidence="1">
    <location>
        <begin position="396"/>
        <end position="408"/>
    </location>
</feature>
<evidence type="ECO:0000256" key="1">
    <source>
        <dbReference type="SAM" id="MobiDB-lite"/>
    </source>
</evidence>
<dbReference type="InterPro" id="IPR002853">
    <property type="entry name" value="TFIIE_asu"/>
</dbReference>
<proteinExistence type="predicted"/>
<dbReference type="InterPro" id="IPR024550">
    <property type="entry name" value="TFIIEa/SarR/Rpc3_HTH_dom"/>
</dbReference>
<dbReference type="GO" id="GO:0003743">
    <property type="term" value="F:translation initiation factor activity"/>
    <property type="evidence" value="ECO:0007669"/>
    <property type="project" value="UniProtKB-KW"/>
</dbReference>
<evidence type="ECO:0000313" key="3">
    <source>
        <dbReference type="EMBL" id="CDZ97858.1"/>
    </source>
</evidence>
<keyword evidence="3" id="KW-0396">Initiation factor</keyword>
<protein>
    <submittedName>
        <fullName evidence="3">Transcription initiation factor IIE, alpha subunit</fullName>
    </submittedName>
</protein>
<dbReference type="InterPro" id="IPR013083">
    <property type="entry name" value="Znf_RING/FYVE/PHD"/>
</dbReference>
<feature type="domain" description="Transcription initiation factor IIE subunit alpha N-terminal" evidence="2">
    <location>
        <begin position="27"/>
        <end position="181"/>
    </location>
</feature>
<dbReference type="Pfam" id="PF02002">
    <property type="entry name" value="TFIIE_alpha"/>
    <property type="match status" value="1"/>
</dbReference>
<dbReference type="AlphaFoldDB" id="A0A0F7SJM8"/>
<dbReference type="PANTHER" id="PTHR13097:SF7">
    <property type="entry name" value="GENERAL TRANSCRIPTION FACTOR IIE SUBUNIT 1"/>
    <property type="match status" value="1"/>
</dbReference>
<name>A0A0F7SJM8_PHARH</name>
<dbReference type="SUPFAM" id="SSF57783">
    <property type="entry name" value="Zinc beta-ribbon"/>
    <property type="match status" value="1"/>
</dbReference>
<dbReference type="PANTHER" id="PTHR13097">
    <property type="entry name" value="TRANSCRIPTION INITIATION FACTOR IIE, ALPHA SUBUNIT"/>
    <property type="match status" value="1"/>
</dbReference>
<organism evidence="3">
    <name type="scientific">Phaffia rhodozyma</name>
    <name type="common">Yeast</name>
    <name type="synonym">Xanthophyllomyces dendrorhous</name>
    <dbReference type="NCBI Taxonomy" id="264483"/>
    <lineage>
        <taxon>Eukaryota</taxon>
        <taxon>Fungi</taxon>
        <taxon>Dikarya</taxon>
        <taxon>Basidiomycota</taxon>
        <taxon>Agaricomycotina</taxon>
        <taxon>Tremellomycetes</taxon>
        <taxon>Cystofilobasidiales</taxon>
        <taxon>Mrakiaceae</taxon>
        <taxon>Phaffia</taxon>
    </lineage>
</organism>
<evidence type="ECO:0000259" key="2">
    <source>
        <dbReference type="SMART" id="SM00531"/>
    </source>
</evidence>
<dbReference type="SMART" id="SM00531">
    <property type="entry name" value="TFIIE"/>
    <property type="match status" value="1"/>
</dbReference>
<feature type="region of interest" description="Disordered" evidence="1">
    <location>
        <begin position="314"/>
        <end position="408"/>
    </location>
</feature>